<accession>A0A135WFN3</accession>
<sequence length="183" mass="20022">MSNVSVDGGAESAYVQLNKGNTITKLGADDLSSMNAIVDALPMSLGGSWTTWSAHENFFSSTGGINEPDKETLNKLRSGDTIEANDMLQTIFMFYGRNTKLSGGSTGFQEALVQFGLDSESVLDLNKTILNKNDTVYFQDYTFEKNSIIPIDTMYKTAPKKGETFTQAASRLRRTIDSVKSSK</sequence>
<proteinExistence type="predicted"/>
<name>A0A135WFN3_9FLAO</name>
<dbReference type="OrthoDB" id="1258167at2"/>
<comment type="caution">
    <text evidence="1">The sequence shown here is derived from an EMBL/GenBank/DDBJ whole genome shotgun (WGS) entry which is preliminary data.</text>
</comment>
<evidence type="ECO:0000313" key="2">
    <source>
        <dbReference type="Proteomes" id="UP000070513"/>
    </source>
</evidence>
<reference evidence="1 2" key="2">
    <citation type="journal article" date="2016" name="Genome Announc.">
        <title>Draft Genome Sequence of a Biocontrol Rhizobacterium, Chryseobacterium kwangjuense Strain KJ1R5, Isolated from Pepper (Capsicum annuum).</title>
        <authorList>
            <person name="Jeong J.J."/>
            <person name="Park H."/>
            <person name="Park B.H."/>
            <person name="Mannaa M."/>
            <person name="Sang M.K."/>
            <person name="Choi I.G."/>
            <person name="Kim K.D."/>
        </authorList>
    </citation>
    <scope>NUCLEOTIDE SEQUENCE [LARGE SCALE GENOMIC DNA]</scope>
    <source>
        <strain evidence="1 2">KJ1R5</strain>
    </source>
</reference>
<protein>
    <submittedName>
        <fullName evidence="1">Uncharacterized protein</fullName>
    </submittedName>
</protein>
<evidence type="ECO:0000313" key="1">
    <source>
        <dbReference type="EMBL" id="KXH83719.1"/>
    </source>
</evidence>
<gene>
    <name evidence="1" type="ORF">AU378_22715</name>
</gene>
<reference evidence="2" key="1">
    <citation type="submission" date="2015-12" db="EMBL/GenBank/DDBJ databases">
        <title>Genome sequence of a biocontrol rhizobacterium Chryseobacterium kwangjuense strain KJ1R5 isolated from pepper (Capsicum annuum L.).</title>
        <authorList>
            <person name="Jeong J.-J."/>
            <person name="Park H."/>
            <person name="Mannaa M."/>
            <person name="Sang M.K."/>
            <person name="Choi I.-G."/>
            <person name="Kim K.D."/>
        </authorList>
    </citation>
    <scope>NUCLEOTIDE SEQUENCE [LARGE SCALE GENOMIC DNA]</scope>
    <source>
        <strain evidence="2">KJ1R5</strain>
    </source>
</reference>
<dbReference type="RefSeq" id="WP_062650568.1">
    <property type="nucleotide sequence ID" value="NZ_LPUR01000004.1"/>
</dbReference>
<organism evidence="1 2">
    <name type="scientific">Chryseobacterium kwangjuense</name>
    <dbReference type="NCBI Taxonomy" id="267125"/>
    <lineage>
        <taxon>Bacteria</taxon>
        <taxon>Pseudomonadati</taxon>
        <taxon>Bacteroidota</taxon>
        <taxon>Flavobacteriia</taxon>
        <taxon>Flavobacteriales</taxon>
        <taxon>Weeksellaceae</taxon>
        <taxon>Chryseobacterium group</taxon>
        <taxon>Chryseobacterium</taxon>
    </lineage>
</organism>
<dbReference type="Proteomes" id="UP000070513">
    <property type="component" value="Unassembled WGS sequence"/>
</dbReference>
<dbReference type="AlphaFoldDB" id="A0A135WFN3"/>
<dbReference type="EMBL" id="LPUR01000004">
    <property type="protein sequence ID" value="KXH83719.1"/>
    <property type="molecule type" value="Genomic_DNA"/>
</dbReference>